<evidence type="ECO:0000313" key="3">
    <source>
        <dbReference type="Proteomes" id="UP000179524"/>
    </source>
</evidence>
<accession>A0A1S2LHV3</accession>
<comment type="caution">
    <text evidence="2">The sequence shown here is derived from an EMBL/GenBank/DDBJ whole genome shotgun (WGS) entry which is preliminary data.</text>
</comment>
<evidence type="ECO:0000256" key="1">
    <source>
        <dbReference type="SAM" id="Phobius"/>
    </source>
</evidence>
<feature type="transmembrane region" description="Helical" evidence="1">
    <location>
        <begin position="85"/>
        <end position="103"/>
    </location>
</feature>
<sequence length="149" mass="18489">MSFILYKFVPRNKFREAQLAFLFKQVITWIFGLIVVENGIIKYPHRLFFKKANKASFTFEFFILPSFCSLFNIHYPEQKHQIFKVLHYVFYTSIIVILEIYAIKSTNLIKYKKWTWYWSYITITISYYLSRLYYRWFFRYNNNQPIMKI</sequence>
<dbReference type="InterPro" id="IPR048147">
    <property type="entry name" value="CBO0543-like"/>
</dbReference>
<dbReference type="EMBL" id="MLQR01000043">
    <property type="protein sequence ID" value="OIJ11287.1"/>
    <property type="molecule type" value="Genomic_DNA"/>
</dbReference>
<feature type="transmembrane region" description="Helical" evidence="1">
    <location>
        <begin position="21"/>
        <end position="43"/>
    </location>
</feature>
<feature type="transmembrane region" description="Helical" evidence="1">
    <location>
        <begin position="55"/>
        <end position="73"/>
    </location>
</feature>
<proteinExistence type="predicted"/>
<feature type="transmembrane region" description="Helical" evidence="1">
    <location>
        <begin position="115"/>
        <end position="134"/>
    </location>
</feature>
<organism evidence="2 3">
    <name type="scientific">Anaerobacillus alkalilacustris</name>
    <dbReference type="NCBI Taxonomy" id="393763"/>
    <lineage>
        <taxon>Bacteria</taxon>
        <taxon>Bacillati</taxon>
        <taxon>Bacillota</taxon>
        <taxon>Bacilli</taxon>
        <taxon>Bacillales</taxon>
        <taxon>Bacillaceae</taxon>
        <taxon>Anaerobacillus</taxon>
    </lineage>
</organism>
<dbReference type="Proteomes" id="UP000179524">
    <property type="component" value="Unassembled WGS sequence"/>
</dbReference>
<dbReference type="AlphaFoldDB" id="A0A1S2LHV3"/>
<gene>
    <name evidence="2" type="ORF">BKP37_16465</name>
</gene>
<keyword evidence="1" id="KW-1133">Transmembrane helix</keyword>
<reference evidence="2 3" key="1">
    <citation type="submission" date="2016-10" db="EMBL/GenBank/DDBJ databases">
        <title>Draft genome sequences of four alkaliphilic bacteria belonging to the Anaerobacillus genus.</title>
        <authorList>
            <person name="Bassil N.M."/>
            <person name="Lloyd J.R."/>
        </authorList>
    </citation>
    <scope>NUCLEOTIDE SEQUENCE [LARGE SCALE GENOMIC DNA]</scope>
    <source>
        <strain evidence="2 3">DSM 18345</strain>
    </source>
</reference>
<protein>
    <submittedName>
        <fullName evidence="2">Uncharacterized protein</fullName>
    </submittedName>
</protein>
<dbReference type="NCBIfam" id="NF041644">
    <property type="entry name" value="CBO0543_fam"/>
    <property type="match status" value="1"/>
</dbReference>
<name>A0A1S2LHV3_9BACI</name>
<keyword evidence="3" id="KW-1185">Reference proteome</keyword>
<keyword evidence="1" id="KW-0812">Transmembrane</keyword>
<keyword evidence="1" id="KW-0472">Membrane</keyword>
<evidence type="ECO:0000313" key="2">
    <source>
        <dbReference type="EMBL" id="OIJ11287.1"/>
    </source>
</evidence>